<dbReference type="STRING" id="1776384.GCA_900086585_01374"/>
<dbReference type="AlphaFoldDB" id="A0A415DVV6"/>
<accession>A0A415DVV6</accession>
<evidence type="ECO:0000313" key="2">
    <source>
        <dbReference type="Proteomes" id="UP000284841"/>
    </source>
</evidence>
<reference evidence="1 2" key="1">
    <citation type="submission" date="2018-08" db="EMBL/GenBank/DDBJ databases">
        <title>A genome reference for cultivated species of the human gut microbiota.</title>
        <authorList>
            <person name="Zou Y."/>
            <person name="Xue W."/>
            <person name="Luo G."/>
        </authorList>
    </citation>
    <scope>NUCLEOTIDE SEQUENCE [LARGE SCALE GENOMIC DNA]</scope>
    <source>
        <strain evidence="1 2">AM07-24</strain>
    </source>
</reference>
<dbReference type="GO" id="GO:0016990">
    <property type="term" value="F:arginine deiminase activity"/>
    <property type="evidence" value="ECO:0007669"/>
    <property type="project" value="TreeGrafter"/>
</dbReference>
<evidence type="ECO:0000313" key="1">
    <source>
        <dbReference type="EMBL" id="RHJ84632.1"/>
    </source>
</evidence>
<dbReference type="GeneID" id="83003754"/>
<keyword evidence="1" id="KW-0808">Transferase</keyword>
<dbReference type="PANTHER" id="PTHR47271">
    <property type="entry name" value="ARGININE DEIMINASE"/>
    <property type="match status" value="1"/>
</dbReference>
<proteinExistence type="predicted"/>
<dbReference type="OrthoDB" id="9807502at2"/>
<dbReference type="EMBL" id="QRMS01000006">
    <property type="protein sequence ID" value="RHJ84632.1"/>
    <property type="molecule type" value="Genomic_DNA"/>
</dbReference>
<dbReference type="PANTHER" id="PTHR47271:SF2">
    <property type="entry name" value="ARGININE DEIMINASE"/>
    <property type="match status" value="1"/>
</dbReference>
<name>A0A415DVV6_9FIRM</name>
<dbReference type="SUPFAM" id="SSF55909">
    <property type="entry name" value="Pentein"/>
    <property type="match status" value="1"/>
</dbReference>
<gene>
    <name evidence="1" type="ORF">DW099_16800</name>
</gene>
<dbReference type="GO" id="GO:0019546">
    <property type="term" value="P:L-arginine deiminase pathway"/>
    <property type="evidence" value="ECO:0007669"/>
    <property type="project" value="TreeGrafter"/>
</dbReference>
<dbReference type="Gene3D" id="3.75.10.10">
    <property type="entry name" value="L-arginine/glycine Amidinotransferase, Chain A"/>
    <property type="match status" value="1"/>
</dbReference>
<dbReference type="Pfam" id="PF19420">
    <property type="entry name" value="DDAH_eukar"/>
    <property type="match status" value="1"/>
</dbReference>
<organism evidence="1 2">
    <name type="scientific">Emergencia timonensis</name>
    <dbReference type="NCBI Taxonomy" id="1776384"/>
    <lineage>
        <taxon>Bacteria</taxon>
        <taxon>Bacillati</taxon>
        <taxon>Bacillota</taxon>
        <taxon>Clostridia</taxon>
        <taxon>Peptostreptococcales</taxon>
        <taxon>Anaerovoracaceae</taxon>
        <taxon>Emergencia</taxon>
    </lineage>
</organism>
<sequence>MNNIQETGFHSMMKQLYGDFGVDSEVGRLRSVLMRRPGKEIEGITDPAAVAMKEIWDVGKVREEHDALAEIYRSNGVEVHYIEEMAPHLPNAVYARDLVLMTPEGAIVARPAAGCRIGEEVYAARQLAKLGVPIIKTINGDGIFDGACCLWMDRKTCMLGYGKRCNPSAAAQVEEELRNMGVEHLIKVEIPRGMAHLDSFMAFADLKVALVLKIAAPDTIYRELEEREFNIVDIPDYEEFGRFCQNFVALEPGKIVMPTGCPKTVSALEKAGVECMQLDVSEIMKGNGAIHCMTAFLKRDSVPLYK</sequence>
<dbReference type="Proteomes" id="UP000284841">
    <property type="component" value="Unassembled WGS sequence"/>
</dbReference>
<dbReference type="RefSeq" id="WP_067535620.1">
    <property type="nucleotide sequence ID" value="NZ_AP025567.1"/>
</dbReference>
<protein>
    <submittedName>
        <fullName evidence="1">Amidinotransferase</fullName>
    </submittedName>
</protein>
<dbReference type="GO" id="GO:0016740">
    <property type="term" value="F:transferase activity"/>
    <property type="evidence" value="ECO:0007669"/>
    <property type="project" value="UniProtKB-KW"/>
</dbReference>
<comment type="caution">
    <text evidence="1">The sequence shown here is derived from an EMBL/GenBank/DDBJ whole genome shotgun (WGS) entry which is preliminary data.</text>
</comment>
<keyword evidence="2" id="KW-1185">Reference proteome</keyword>